<keyword evidence="9" id="KW-0071">Autoinducer synthesis</keyword>
<evidence type="ECO:0000256" key="12">
    <source>
        <dbReference type="ARBA" id="ARBA00024654"/>
    </source>
</evidence>
<comment type="function">
    <text evidence="12">Involved in the synthesis of autoinducer 2 (AI-2) which is secreted by bacteria and is used to communicate both the cell density and the metabolic potential of the environment. The regulation of gene expression in response to changes in cell density is called quorum sensing. Catalyzes the transformation of S-ribosylhomocysteine (RHC) to homocysteine (HC) and 4,5-dihydroxy-2,3-pentadione (DPD).</text>
</comment>
<evidence type="ECO:0000313" key="17">
    <source>
        <dbReference type="Proteomes" id="UP000182360"/>
    </source>
</evidence>
<dbReference type="EC" id="4.4.1.21" evidence="5"/>
<keyword evidence="17" id="KW-1185">Reference proteome</keyword>
<keyword evidence="15" id="KW-0812">Transmembrane</keyword>
<dbReference type="RefSeq" id="WP_074644307.1">
    <property type="nucleotide sequence ID" value="NZ_AP025286.1"/>
</dbReference>
<evidence type="ECO:0000256" key="15">
    <source>
        <dbReference type="SAM" id="Phobius"/>
    </source>
</evidence>
<evidence type="ECO:0000256" key="4">
    <source>
        <dbReference type="ARBA" id="ARBA00011738"/>
    </source>
</evidence>
<comment type="similarity">
    <text evidence="3">Belongs to the LuxS family.</text>
</comment>
<dbReference type="Proteomes" id="UP000182360">
    <property type="component" value="Unassembled WGS sequence"/>
</dbReference>
<comment type="catalytic activity">
    <reaction evidence="1">
        <text>S-(5-deoxy-D-ribos-5-yl)-L-homocysteine = (S)-4,5-dihydroxypentane-2,3-dione + L-homocysteine</text>
        <dbReference type="Rhea" id="RHEA:17753"/>
        <dbReference type="ChEBI" id="CHEBI:29484"/>
        <dbReference type="ChEBI" id="CHEBI:58195"/>
        <dbReference type="ChEBI" id="CHEBI:58199"/>
        <dbReference type="EC" id="4.4.1.21"/>
    </reaction>
</comment>
<evidence type="ECO:0000256" key="8">
    <source>
        <dbReference type="ARBA" id="ARBA00022723"/>
    </source>
</evidence>
<dbReference type="InterPro" id="IPR011249">
    <property type="entry name" value="Metalloenz_LuxS/M16"/>
</dbReference>
<dbReference type="PANTHER" id="PTHR35799">
    <property type="entry name" value="S-RIBOSYLHOMOCYSTEINE LYASE"/>
    <property type="match status" value="1"/>
</dbReference>
<gene>
    <name evidence="16" type="ORF">SAMN04487977_10717</name>
</gene>
<dbReference type="GO" id="GO:0005506">
    <property type="term" value="F:iron ion binding"/>
    <property type="evidence" value="ECO:0007669"/>
    <property type="project" value="InterPro"/>
</dbReference>
<dbReference type="OrthoDB" id="9788129at2"/>
<evidence type="ECO:0000256" key="10">
    <source>
        <dbReference type="ARBA" id="ARBA00023004"/>
    </source>
</evidence>
<name>A0A1H9HI69_9SPIR</name>
<dbReference type="AlphaFoldDB" id="A0A1H9HI69"/>
<keyword evidence="15" id="KW-0472">Membrane</keyword>
<dbReference type="Gene3D" id="3.30.1360.80">
    <property type="entry name" value="S-ribosylhomocysteinase (LuxS)"/>
    <property type="match status" value="1"/>
</dbReference>
<evidence type="ECO:0000256" key="11">
    <source>
        <dbReference type="ARBA" id="ARBA00023239"/>
    </source>
</evidence>
<dbReference type="GO" id="GO:0009372">
    <property type="term" value="P:quorum sensing"/>
    <property type="evidence" value="ECO:0007669"/>
    <property type="project" value="UniProtKB-KW"/>
</dbReference>
<evidence type="ECO:0000256" key="7">
    <source>
        <dbReference type="ARBA" id="ARBA00022654"/>
    </source>
</evidence>
<dbReference type="PANTHER" id="PTHR35799:SF1">
    <property type="entry name" value="S-RIBOSYLHOMOCYSTEINE LYASE"/>
    <property type="match status" value="1"/>
</dbReference>
<dbReference type="eggNOG" id="COG1854">
    <property type="taxonomic scope" value="Bacteria"/>
</dbReference>
<dbReference type="GO" id="GO:0043768">
    <property type="term" value="F:S-ribosylhomocysteine lyase activity"/>
    <property type="evidence" value="ECO:0007669"/>
    <property type="project" value="UniProtKB-EC"/>
</dbReference>
<evidence type="ECO:0000256" key="9">
    <source>
        <dbReference type="ARBA" id="ARBA00022929"/>
    </source>
</evidence>
<keyword evidence="11 16" id="KW-0456">Lyase</keyword>
<dbReference type="NCBIfam" id="NF002604">
    <property type="entry name" value="PRK02260.1-4"/>
    <property type="match status" value="1"/>
</dbReference>
<keyword evidence="10" id="KW-0408">Iron</keyword>
<keyword evidence="15" id="KW-1133">Transmembrane helix</keyword>
<dbReference type="InterPro" id="IPR003815">
    <property type="entry name" value="S-ribosylhomocysteinase"/>
</dbReference>
<dbReference type="PRINTS" id="PR01487">
    <property type="entry name" value="LUXSPROTEIN"/>
</dbReference>
<reference evidence="16 17" key="1">
    <citation type="submission" date="2016-10" db="EMBL/GenBank/DDBJ databases">
        <authorList>
            <person name="de Groot N.N."/>
        </authorList>
    </citation>
    <scope>NUCLEOTIDE SEQUENCE [LARGE SCALE GENOMIC DNA]</scope>
    <source>
        <strain evidence="16 17">B25</strain>
    </source>
</reference>
<sequence>MEVVQSFTIDHTHLKPGIYISREDKGFTTYDLRITEPNKEPAMGPGAIHSLEHLMATWFRNSEVKDDVVYVGPMGCLTGMYIIMIGKYSVEDMRQLTIRCLEWILTQNEVPATRPEACGNYLLHDLPMCKWESKRYLDRLKNDFHCEYTKLEVKLDDGKVFADA</sequence>
<dbReference type="InterPro" id="IPR037005">
    <property type="entry name" value="LuxS_sf"/>
</dbReference>
<evidence type="ECO:0000256" key="13">
    <source>
        <dbReference type="ARBA" id="ARBA00030600"/>
    </source>
</evidence>
<dbReference type="STRING" id="163.SAMN04487775_101446"/>
<dbReference type="SUPFAM" id="SSF63411">
    <property type="entry name" value="LuxS/MPP-like metallohydrolase"/>
    <property type="match status" value="1"/>
</dbReference>
<evidence type="ECO:0000256" key="3">
    <source>
        <dbReference type="ARBA" id="ARBA00007311"/>
    </source>
</evidence>
<organism evidence="16 17">
    <name type="scientific">Treponema bryantii</name>
    <dbReference type="NCBI Taxonomy" id="163"/>
    <lineage>
        <taxon>Bacteria</taxon>
        <taxon>Pseudomonadati</taxon>
        <taxon>Spirochaetota</taxon>
        <taxon>Spirochaetia</taxon>
        <taxon>Spirochaetales</taxon>
        <taxon>Treponemataceae</taxon>
        <taxon>Treponema</taxon>
    </lineage>
</organism>
<accession>A0A1H9HI69</accession>
<evidence type="ECO:0000256" key="6">
    <source>
        <dbReference type="ARBA" id="ARBA00015130"/>
    </source>
</evidence>
<evidence type="ECO:0000256" key="14">
    <source>
        <dbReference type="ARBA" id="ARBA00031777"/>
    </source>
</evidence>
<keyword evidence="7" id="KW-0673">Quorum sensing</keyword>
<proteinExistence type="inferred from homology"/>
<dbReference type="Pfam" id="PF02664">
    <property type="entry name" value="LuxS"/>
    <property type="match status" value="1"/>
</dbReference>
<comment type="subunit">
    <text evidence="4">Homodimer.</text>
</comment>
<comment type="cofactor">
    <cofactor evidence="2">
        <name>Fe cation</name>
        <dbReference type="ChEBI" id="CHEBI:24875"/>
    </cofactor>
</comment>
<evidence type="ECO:0000256" key="2">
    <source>
        <dbReference type="ARBA" id="ARBA00001962"/>
    </source>
</evidence>
<protein>
    <recommendedName>
        <fullName evidence="6">S-ribosylhomocysteine lyase</fullName>
        <ecNumber evidence="5">4.4.1.21</ecNumber>
    </recommendedName>
    <alternativeName>
        <fullName evidence="13">AI-2 synthesis protein</fullName>
    </alternativeName>
    <alternativeName>
        <fullName evidence="14">Autoinducer-2 production protein LuxS</fullName>
    </alternativeName>
</protein>
<evidence type="ECO:0000256" key="5">
    <source>
        <dbReference type="ARBA" id="ARBA00012240"/>
    </source>
</evidence>
<evidence type="ECO:0000313" key="16">
    <source>
        <dbReference type="EMBL" id="SEQ62040.1"/>
    </source>
</evidence>
<feature type="transmembrane region" description="Helical" evidence="15">
    <location>
        <begin position="68"/>
        <end position="86"/>
    </location>
</feature>
<keyword evidence="8" id="KW-0479">Metal-binding</keyword>
<dbReference type="EMBL" id="FOFU01000007">
    <property type="protein sequence ID" value="SEQ62040.1"/>
    <property type="molecule type" value="Genomic_DNA"/>
</dbReference>
<evidence type="ECO:0000256" key="1">
    <source>
        <dbReference type="ARBA" id="ARBA00000297"/>
    </source>
</evidence>